<dbReference type="InterPro" id="IPR051032">
    <property type="entry name" value="AP2/ERF_TF_ERF_subfamily"/>
</dbReference>
<accession>A0AAN7L8C9</accession>
<keyword evidence="11" id="KW-1185">Reference proteome</keyword>
<evidence type="ECO:0000256" key="5">
    <source>
        <dbReference type="ARBA" id="ARBA00023163"/>
    </source>
</evidence>
<dbReference type="Gene3D" id="3.30.730.10">
    <property type="entry name" value="AP2/ERF domain"/>
    <property type="match status" value="1"/>
</dbReference>
<dbReference type="GO" id="GO:0005634">
    <property type="term" value="C:nucleus"/>
    <property type="evidence" value="ECO:0007669"/>
    <property type="project" value="UniProtKB-SubCell"/>
</dbReference>
<evidence type="ECO:0000313" key="11">
    <source>
        <dbReference type="Proteomes" id="UP001345219"/>
    </source>
</evidence>
<keyword evidence="4" id="KW-0010">Activator</keyword>
<dbReference type="CDD" id="cd00018">
    <property type="entry name" value="AP2"/>
    <property type="match status" value="1"/>
</dbReference>
<dbReference type="SMART" id="SM00380">
    <property type="entry name" value="AP2"/>
    <property type="match status" value="1"/>
</dbReference>
<comment type="caution">
    <text evidence="10">The sequence shown here is derived from an EMBL/GenBank/DDBJ whole genome shotgun (WGS) entry which is preliminary data.</text>
</comment>
<evidence type="ECO:0000256" key="6">
    <source>
        <dbReference type="ARBA" id="ARBA00023242"/>
    </source>
</evidence>
<sequence>MSTTHQSKLAASTAAESPEQRSTKRARKADTSHPVYHGVRMRSWGRWVSEIREPRKKNRIWLGTFADPETAARAHDAAALALKGKSATLNFPELADFLPRPASTAAHDIQAAATKAASMRSASEMRATASGSLSSRGSNSCSSEDVVSPEEMELGEIVELPRLGTNFDYFMDTMDQGWVNSPQWHYDSYKEMAEVTDYSMIMGGFEAEPFFWE</sequence>
<dbReference type="InterPro" id="IPR016177">
    <property type="entry name" value="DNA-bd_dom_sf"/>
</dbReference>
<protein>
    <recommendedName>
        <fullName evidence="9">AP2/ERF domain-containing protein</fullName>
    </recommendedName>
</protein>
<evidence type="ECO:0000259" key="9">
    <source>
        <dbReference type="PROSITE" id="PS51032"/>
    </source>
</evidence>
<dbReference type="PANTHER" id="PTHR31985:SF294">
    <property type="entry name" value="DEHYDRATION-RESPONSIVE ELEMENT-BINDING PROTEIN 3-LIKE"/>
    <property type="match status" value="1"/>
</dbReference>
<organism evidence="10 11">
    <name type="scientific">Trapa incisa</name>
    <dbReference type="NCBI Taxonomy" id="236973"/>
    <lineage>
        <taxon>Eukaryota</taxon>
        <taxon>Viridiplantae</taxon>
        <taxon>Streptophyta</taxon>
        <taxon>Embryophyta</taxon>
        <taxon>Tracheophyta</taxon>
        <taxon>Spermatophyta</taxon>
        <taxon>Magnoliopsida</taxon>
        <taxon>eudicotyledons</taxon>
        <taxon>Gunneridae</taxon>
        <taxon>Pentapetalae</taxon>
        <taxon>rosids</taxon>
        <taxon>malvids</taxon>
        <taxon>Myrtales</taxon>
        <taxon>Lythraceae</taxon>
        <taxon>Trapa</taxon>
    </lineage>
</organism>
<evidence type="ECO:0000256" key="4">
    <source>
        <dbReference type="ARBA" id="ARBA00023159"/>
    </source>
</evidence>
<comment type="similarity">
    <text evidence="7">Belongs to the AP2/ERF transcription factor family. ERF subfamily.</text>
</comment>
<dbReference type="InterPro" id="IPR001471">
    <property type="entry name" value="AP2/ERF_dom"/>
</dbReference>
<evidence type="ECO:0000256" key="3">
    <source>
        <dbReference type="ARBA" id="ARBA00023125"/>
    </source>
</evidence>
<dbReference type="GO" id="GO:0003700">
    <property type="term" value="F:DNA-binding transcription factor activity"/>
    <property type="evidence" value="ECO:0007669"/>
    <property type="project" value="InterPro"/>
</dbReference>
<feature type="region of interest" description="Disordered" evidence="8">
    <location>
        <begin position="1"/>
        <end position="33"/>
    </location>
</feature>
<keyword evidence="5" id="KW-0804">Transcription</keyword>
<dbReference type="InterPro" id="IPR036955">
    <property type="entry name" value="AP2/ERF_dom_sf"/>
</dbReference>
<feature type="domain" description="AP2/ERF" evidence="9">
    <location>
        <begin position="35"/>
        <end position="92"/>
    </location>
</feature>
<keyword evidence="2" id="KW-0805">Transcription regulation</keyword>
<evidence type="ECO:0000313" key="10">
    <source>
        <dbReference type="EMBL" id="KAK4781226.1"/>
    </source>
</evidence>
<dbReference type="EMBL" id="JAXIOK010000001">
    <property type="protein sequence ID" value="KAK4781226.1"/>
    <property type="molecule type" value="Genomic_DNA"/>
</dbReference>
<feature type="compositionally biased region" description="Polar residues" evidence="8">
    <location>
        <begin position="1"/>
        <end position="10"/>
    </location>
</feature>
<feature type="region of interest" description="Disordered" evidence="8">
    <location>
        <begin position="123"/>
        <end position="147"/>
    </location>
</feature>
<evidence type="ECO:0000256" key="8">
    <source>
        <dbReference type="SAM" id="MobiDB-lite"/>
    </source>
</evidence>
<keyword evidence="3" id="KW-0238">DNA-binding</keyword>
<dbReference type="SUPFAM" id="SSF54171">
    <property type="entry name" value="DNA-binding domain"/>
    <property type="match status" value="1"/>
</dbReference>
<reference evidence="10 11" key="1">
    <citation type="journal article" date="2023" name="Hortic Res">
        <title>Pangenome of water caltrop reveals structural variations and asymmetric subgenome divergence after allopolyploidization.</title>
        <authorList>
            <person name="Zhang X."/>
            <person name="Chen Y."/>
            <person name="Wang L."/>
            <person name="Yuan Y."/>
            <person name="Fang M."/>
            <person name="Shi L."/>
            <person name="Lu R."/>
            <person name="Comes H.P."/>
            <person name="Ma Y."/>
            <person name="Chen Y."/>
            <person name="Huang G."/>
            <person name="Zhou Y."/>
            <person name="Zheng Z."/>
            <person name="Qiu Y."/>
        </authorList>
    </citation>
    <scope>NUCLEOTIDE SEQUENCE [LARGE SCALE GENOMIC DNA]</scope>
    <source>
        <tissue evidence="10">Roots</tissue>
    </source>
</reference>
<evidence type="ECO:0000256" key="7">
    <source>
        <dbReference type="ARBA" id="ARBA00024343"/>
    </source>
</evidence>
<dbReference type="PRINTS" id="PR00367">
    <property type="entry name" value="ETHRSPELEMNT"/>
</dbReference>
<evidence type="ECO:0000256" key="1">
    <source>
        <dbReference type="ARBA" id="ARBA00004123"/>
    </source>
</evidence>
<keyword evidence="6" id="KW-0539">Nucleus</keyword>
<dbReference type="Pfam" id="PF00847">
    <property type="entry name" value="AP2"/>
    <property type="match status" value="1"/>
</dbReference>
<name>A0AAN7L8C9_9MYRT</name>
<dbReference type="Proteomes" id="UP001345219">
    <property type="component" value="Chromosome 13"/>
</dbReference>
<proteinExistence type="inferred from homology"/>
<dbReference type="AlphaFoldDB" id="A0AAN7L8C9"/>
<dbReference type="PANTHER" id="PTHR31985">
    <property type="entry name" value="ETHYLENE-RESPONSIVE TRANSCRIPTION FACTOR ERF042-RELATED"/>
    <property type="match status" value="1"/>
</dbReference>
<evidence type="ECO:0000256" key="2">
    <source>
        <dbReference type="ARBA" id="ARBA00023015"/>
    </source>
</evidence>
<feature type="compositionally biased region" description="Low complexity" evidence="8">
    <location>
        <begin position="123"/>
        <end position="143"/>
    </location>
</feature>
<dbReference type="GO" id="GO:0003677">
    <property type="term" value="F:DNA binding"/>
    <property type="evidence" value="ECO:0007669"/>
    <property type="project" value="UniProtKB-KW"/>
</dbReference>
<dbReference type="PROSITE" id="PS51032">
    <property type="entry name" value="AP2_ERF"/>
    <property type="match status" value="1"/>
</dbReference>
<dbReference type="FunFam" id="3.30.730.10:FF:000001">
    <property type="entry name" value="Ethylene-responsive transcription factor 2"/>
    <property type="match status" value="1"/>
</dbReference>
<gene>
    <name evidence="10" type="ORF">SAY87_017332</name>
</gene>
<comment type="subcellular location">
    <subcellularLocation>
        <location evidence="1">Nucleus</location>
    </subcellularLocation>
</comment>